<evidence type="ECO:0000313" key="5">
    <source>
        <dbReference type="Proteomes" id="UP000007966"/>
    </source>
</evidence>
<feature type="domain" description="Glycosyltransferase subfamily 4-like N-terminal" evidence="3">
    <location>
        <begin position="73"/>
        <end position="179"/>
    </location>
</feature>
<keyword evidence="5" id="KW-1185">Reference proteome</keyword>
<evidence type="ECO:0000259" key="2">
    <source>
        <dbReference type="Pfam" id="PF00534"/>
    </source>
</evidence>
<dbReference type="DNASU" id="2885194"/>
<gene>
    <name evidence="4" type="primary">rfbU</name>
    <name evidence="4" type="ordered locus">ECA1436</name>
</gene>
<dbReference type="Pfam" id="PF13439">
    <property type="entry name" value="Glyco_transf_4"/>
    <property type="match status" value="1"/>
</dbReference>
<sequence length="369" mass="42151">MNLSRVGKHGTGMWNYSKNIADMLHESGFLDSIICSKDHVEYFSNRYKDPKVDIIITPEIVSNTMKVSKFRPLIWLSYSYFLGCKLVLSKKKKDVALLSTTHHSIPFFKNQFITIHDLRPAFYPDSKLQEIYFSHYLPRKVKELRGVFTVSETVKNEIEEHMGVARSDIQVVYNSVDPSLRPDGTDNSEQATIKNTFLMVGASWKHKNAHSFLKNFLAYHKDNYSAVIVCGQTDYFDELKSLVATLGLENNVTFKHHISEQELSSLYKTSFALVYPSLSEGFGIPPIEAMSLSLPVIVSDIPVFKEILGEAAVYVDPNVRESWEHAVDTLKVSRENVIDTGLQRVNLYSYERCKDMLMLALNNINEKSR</sequence>
<dbReference type="Gene3D" id="3.40.50.2000">
    <property type="entry name" value="Glycogen Phosphorylase B"/>
    <property type="match status" value="2"/>
</dbReference>
<dbReference type="Pfam" id="PF00534">
    <property type="entry name" value="Glycos_transf_1"/>
    <property type="match status" value="1"/>
</dbReference>
<dbReference type="EMBL" id="BX950851">
    <property type="protein sequence ID" value="CAG74346.1"/>
    <property type="molecule type" value="Genomic_DNA"/>
</dbReference>
<proteinExistence type="predicted"/>
<dbReference type="InterPro" id="IPR028098">
    <property type="entry name" value="Glyco_trans_4-like_N"/>
</dbReference>
<dbReference type="STRING" id="218491.ECA1436"/>
<reference evidence="4" key="1">
    <citation type="submission" date="2004-02" db="EMBL/GenBank/DDBJ databases">
        <title>The genome sequence of the enterobacterial phytopathogen Erwinia carotovora subsp. atroseptica SCRI1043 and functional genomic identification of novel virulence factors.</title>
        <authorList>
            <person name="Bell K.S."/>
            <person name="Sebaihia M."/>
            <person name="Pritchard L."/>
            <person name="Holden M."/>
            <person name="Hyman L.J."/>
            <person name="Holeva M.C."/>
            <person name="Thomson N.R."/>
            <person name="Bentley S.D."/>
            <person name="Churcher C."/>
            <person name="Mungall K."/>
            <person name="Atkin R."/>
            <person name="Bason N."/>
            <person name="Brooks K."/>
            <person name="Chillingworth T."/>
            <person name="Clark K."/>
            <person name="Doggett J."/>
            <person name="Fraser A."/>
            <person name="Hance Z."/>
            <person name="Hauser H."/>
            <person name="Jagels K."/>
            <person name="Moule S."/>
            <person name="Norbertczak H."/>
            <person name="Ormond D."/>
            <person name="Price C."/>
            <person name="Quail M.A."/>
            <person name="Sanders M."/>
            <person name="Walker D."/>
            <person name="Whitehead S."/>
            <person name="Salmond G.P.C."/>
            <person name="Birch P.R.J."/>
            <person name="Barrell B.G."/>
            <person name="Parkhill J."/>
            <person name="Toth I.K."/>
        </authorList>
    </citation>
    <scope>NUCLEOTIDE SEQUENCE</scope>
    <source>
        <strain evidence="4">SCRI1043</strain>
    </source>
</reference>
<feature type="domain" description="Glycosyl transferase family 1" evidence="2">
    <location>
        <begin position="193"/>
        <end position="330"/>
    </location>
</feature>
<accession>Q6D789</accession>
<keyword evidence="1 4" id="KW-0808">Transferase</keyword>
<dbReference type="AlphaFoldDB" id="Q6D789"/>
<dbReference type="PANTHER" id="PTHR46401:SF2">
    <property type="entry name" value="GLYCOSYLTRANSFERASE WBBK-RELATED"/>
    <property type="match status" value="1"/>
</dbReference>
<dbReference type="GO" id="GO:0009103">
    <property type="term" value="P:lipopolysaccharide biosynthetic process"/>
    <property type="evidence" value="ECO:0007669"/>
    <property type="project" value="TreeGrafter"/>
</dbReference>
<evidence type="ECO:0000313" key="4">
    <source>
        <dbReference type="EMBL" id="CAG74346.1"/>
    </source>
</evidence>
<dbReference type="Proteomes" id="UP000007966">
    <property type="component" value="Chromosome"/>
</dbReference>
<dbReference type="InterPro" id="IPR001296">
    <property type="entry name" value="Glyco_trans_1"/>
</dbReference>
<dbReference type="HOGENOM" id="CLU_009583_27_5_6"/>
<protein>
    <submittedName>
        <fullName evidence="4">Glycosyl transferase</fullName>
    </submittedName>
</protein>
<dbReference type="GO" id="GO:0016757">
    <property type="term" value="F:glycosyltransferase activity"/>
    <property type="evidence" value="ECO:0007669"/>
    <property type="project" value="InterPro"/>
</dbReference>
<evidence type="ECO:0000259" key="3">
    <source>
        <dbReference type="Pfam" id="PF13439"/>
    </source>
</evidence>
<dbReference type="SUPFAM" id="SSF53756">
    <property type="entry name" value="UDP-Glycosyltransferase/glycogen phosphorylase"/>
    <property type="match status" value="1"/>
</dbReference>
<name>Q6D789_PECAS</name>
<dbReference type="CDD" id="cd03809">
    <property type="entry name" value="GT4_MtfB-like"/>
    <property type="match status" value="1"/>
</dbReference>
<dbReference type="KEGG" id="eca:ECA1436"/>
<dbReference type="eggNOG" id="COG0438">
    <property type="taxonomic scope" value="Bacteria"/>
</dbReference>
<organism evidence="4 5">
    <name type="scientific">Pectobacterium atrosepticum (strain SCRI 1043 / ATCC BAA-672)</name>
    <name type="common">Erwinia carotovora subsp. atroseptica</name>
    <dbReference type="NCBI Taxonomy" id="218491"/>
    <lineage>
        <taxon>Bacteria</taxon>
        <taxon>Pseudomonadati</taxon>
        <taxon>Pseudomonadota</taxon>
        <taxon>Gammaproteobacteria</taxon>
        <taxon>Enterobacterales</taxon>
        <taxon>Pectobacteriaceae</taxon>
        <taxon>Pectobacterium</taxon>
    </lineage>
</organism>
<evidence type="ECO:0000256" key="1">
    <source>
        <dbReference type="ARBA" id="ARBA00022679"/>
    </source>
</evidence>
<dbReference type="PANTHER" id="PTHR46401">
    <property type="entry name" value="GLYCOSYLTRANSFERASE WBBK-RELATED"/>
    <property type="match status" value="1"/>
</dbReference>